<dbReference type="Gene3D" id="3.10.129.10">
    <property type="entry name" value="Hotdog Thioesterase"/>
    <property type="match status" value="1"/>
</dbReference>
<dbReference type="AlphaFoldDB" id="A0A7X6GZI5"/>
<dbReference type="Proteomes" id="UP000526408">
    <property type="component" value="Unassembled WGS sequence"/>
</dbReference>
<evidence type="ECO:0000313" key="2">
    <source>
        <dbReference type="Proteomes" id="UP000526408"/>
    </source>
</evidence>
<accession>A0A7X6GZI5</accession>
<dbReference type="InterPro" id="IPR029069">
    <property type="entry name" value="HotDog_dom_sf"/>
</dbReference>
<dbReference type="InterPro" id="IPR051490">
    <property type="entry name" value="THEM6_lcsJ_thioesterase"/>
</dbReference>
<protein>
    <submittedName>
        <fullName evidence="1">Acyl-CoA thioesterase</fullName>
    </submittedName>
</protein>
<sequence>MYPFLRFAAVTLSERRKPRLGLFDTHVLPMRCLPNDLDGFLEMNNGRILTLFDLGRFAMAIRVGLWDVLQRERWGLVVAGSSVRYRARITGFQRFEMRTRLVGWDARFFYIEQAMWRGETCCNHALLRTGVTEKGRLAPVEAVARAMDHPDPSPALPGWVHAWANADAERPWPPMQDGASSR</sequence>
<dbReference type="Pfam" id="PF13279">
    <property type="entry name" value="4HBT_2"/>
    <property type="match status" value="1"/>
</dbReference>
<dbReference type="CDD" id="cd00586">
    <property type="entry name" value="4HBT"/>
    <property type="match status" value="1"/>
</dbReference>
<dbReference type="EMBL" id="JAAZQQ010000003">
    <property type="protein sequence ID" value="NKX45226.1"/>
    <property type="molecule type" value="Genomic_DNA"/>
</dbReference>
<organism evidence="1 2">
    <name type="scientific">Roseicyclus persicicus</name>
    <dbReference type="NCBI Taxonomy" id="2650661"/>
    <lineage>
        <taxon>Bacteria</taxon>
        <taxon>Pseudomonadati</taxon>
        <taxon>Pseudomonadota</taxon>
        <taxon>Alphaproteobacteria</taxon>
        <taxon>Rhodobacterales</taxon>
        <taxon>Roseobacteraceae</taxon>
        <taxon>Roseicyclus</taxon>
    </lineage>
</organism>
<evidence type="ECO:0000313" key="1">
    <source>
        <dbReference type="EMBL" id="NKX45226.1"/>
    </source>
</evidence>
<dbReference type="SUPFAM" id="SSF54637">
    <property type="entry name" value="Thioesterase/thiol ester dehydrase-isomerase"/>
    <property type="match status" value="1"/>
</dbReference>
<name>A0A7X6GZI5_9RHOB</name>
<dbReference type="PANTHER" id="PTHR12475:SF4">
    <property type="entry name" value="PROTEIN THEM6"/>
    <property type="match status" value="1"/>
</dbReference>
<dbReference type="RefSeq" id="WP_168623605.1">
    <property type="nucleotide sequence ID" value="NZ_JAAZQQ010000003.1"/>
</dbReference>
<keyword evidence="2" id="KW-1185">Reference proteome</keyword>
<dbReference type="PANTHER" id="PTHR12475">
    <property type="match status" value="1"/>
</dbReference>
<comment type="caution">
    <text evidence="1">The sequence shown here is derived from an EMBL/GenBank/DDBJ whole genome shotgun (WGS) entry which is preliminary data.</text>
</comment>
<gene>
    <name evidence="1" type="ORF">HCU73_11530</name>
</gene>
<proteinExistence type="predicted"/>
<reference evidence="1 2" key="1">
    <citation type="submission" date="2020-04" db="EMBL/GenBank/DDBJ databases">
        <authorList>
            <person name="Yoon J."/>
        </authorList>
    </citation>
    <scope>NUCLEOTIDE SEQUENCE [LARGE SCALE GENOMIC DNA]</scope>
    <source>
        <strain evidence="1 2">KMU-115</strain>
    </source>
</reference>